<evidence type="ECO:0000256" key="1">
    <source>
        <dbReference type="SAM" id="Phobius"/>
    </source>
</evidence>
<feature type="transmembrane region" description="Helical" evidence="1">
    <location>
        <begin position="44"/>
        <end position="64"/>
    </location>
</feature>
<keyword evidence="1" id="KW-1133">Transmembrane helix</keyword>
<protein>
    <submittedName>
        <fullName evidence="2">Uncharacterized protein</fullName>
    </submittedName>
</protein>
<evidence type="ECO:0000313" key="3">
    <source>
        <dbReference type="Proteomes" id="UP001430953"/>
    </source>
</evidence>
<keyword evidence="1" id="KW-0472">Membrane</keyword>
<dbReference type="Proteomes" id="UP001430953">
    <property type="component" value="Unassembled WGS sequence"/>
</dbReference>
<evidence type="ECO:0000313" key="2">
    <source>
        <dbReference type="EMBL" id="KAL0129639.1"/>
    </source>
</evidence>
<organism evidence="2 3">
    <name type="scientific">Cardiocondyla obscurior</name>
    <dbReference type="NCBI Taxonomy" id="286306"/>
    <lineage>
        <taxon>Eukaryota</taxon>
        <taxon>Metazoa</taxon>
        <taxon>Ecdysozoa</taxon>
        <taxon>Arthropoda</taxon>
        <taxon>Hexapoda</taxon>
        <taxon>Insecta</taxon>
        <taxon>Pterygota</taxon>
        <taxon>Neoptera</taxon>
        <taxon>Endopterygota</taxon>
        <taxon>Hymenoptera</taxon>
        <taxon>Apocrita</taxon>
        <taxon>Aculeata</taxon>
        <taxon>Formicoidea</taxon>
        <taxon>Formicidae</taxon>
        <taxon>Myrmicinae</taxon>
        <taxon>Cardiocondyla</taxon>
    </lineage>
</organism>
<proteinExistence type="predicted"/>
<dbReference type="AlphaFoldDB" id="A0AAW2GQX0"/>
<keyword evidence="3" id="KW-1185">Reference proteome</keyword>
<name>A0AAW2GQX0_9HYME</name>
<dbReference type="EMBL" id="JADYXP020000002">
    <property type="protein sequence ID" value="KAL0129639.1"/>
    <property type="molecule type" value="Genomic_DNA"/>
</dbReference>
<reference evidence="2 3" key="1">
    <citation type="submission" date="2023-03" db="EMBL/GenBank/DDBJ databases">
        <title>High recombination rates correlate with genetic variation in Cardiocondyla obscurior ants.</title>
        <authorList>
            <person name="Errbii M."/>
        </authorList>
    </citation>
    <scope>NUCLEOTIDE SEQUENCE [LARGE SCALE GENOMIC DNA]</scope>
    <source>
        <strain evidence="2">Alpha-2009</strain>
        <tissue evidence="2">Whole body</tissue>
    </source>
</reference>
<accession>A0AAW2GQX0</accession>
<comment type="caution">
    <text evidence="2">The sequence shown here is derived from an EMBL/GenBank/DDBJ whole genome shotgun (WGS) entry which is preliminary data.</text>
</comment>
<gene>
    <name evidence="2" type="ORF">PUN28_001713</name>
</gene>
<keyword evidence="1" id="KW-0812">Transmembrane</keyword>
<sequence>MKAAPDDPPKSELYHLQLLICIFLYLCTQPSVKSSDVSSKSRAIVSLTRFQCLGLIAGFFSTVINGNVCRNLSILDLKILMYALLKRIFLIKIYKNLLFLISFLLNKIS</sequence>
<feature type="transmembrane region" description="Helical" evidence="1">
    <location>
        <begin position="84"/>
        <end position="105"/>
    </location>
</feature>
<feature type="transmembrane region" description="Helical" evidence="1">
    <location>
        <begin position="14"/>
        <end position="32"/>
    </location>
</feature>